<dbReference type="RefSeq" id="WP_396569795.1">
    <property type="nucleotide sequence ID" value="NZ_JBITRD010000011.1"/>
</dbReference>
<proteinExistence type="predicted"/>
<feature type="domain" description="HTH cro/C1-type" evidence="1">
    <location>
        <begin position="14"/>
        <end position="67"/>
    </location>
</feature>
<dbReference type="SUPFAM" id="SSF47413">
    <property type="entry name" value="lambda repressor-like DNA-binding domains"/>
    <property type="match status" value="1"/>
</dbReference>
<dbReference type="PROSITE" id="PS50943">
    <property type="entry name" value="HTH_CROC1"/>
    <property type="match status" value="1"/>
</dbReference>
<protein>
    <submittedName>
        <fullName evidence="2">Helix-turn-helix domain-containing protein</fullName>
    </submittedName>
</protein>
<sequence>MAEIKKDFARGNRISEKRKKLGMSQDEMAERIGICRQALSAIENGGAFKTQTLEKLVSVLGTSERYILHGNDTDCELITEVMALLQGMDELQLRQCLAMIKAMKSVSIEK</sequence>
<dbReference type="Pfam" id="PF01381">
    <property type="entry name" value="HTH_3"/>
    <property type="match status" value="1"/>
</dbReference>
<dbReference type="EMBL" id="JBITRD010000011">
    <property type="protein sequence ID" value="MFI7845554.1"/>
    <property type="molecule type" value="Genomic_DNA"/>
</dbReference>
<gene>
    <name evidence="2" type="ORF">ACIF0M_08350</name>
</gene>
<evidence type="ECO:0000259" key="1">
    <source>
        <dbReference type="PROSITE" id="PS50943"/>
    </source>
</evidence>
<organism evidence="2 3">
    <name type="scientific">Dorea amylophila</name>
    <dbReference type="NCBI Taxonomy" id="2981789"/>
    <lineage>
        <taxon>Bacteria</taxon>
        <taxon>Bacillati</taxon>
        <taxon>Bacillota</taxon>
        <taxon>Clostridia</taxon>
        <taxon>Lachnospirales</taxon>
        <taxon>Lachnospiraceae</taxon>
        <taxon>Dorea</taxon>
    </lineage>
</organism>
<dbReference type="InterPro" id="IPR010982">
    <property type="entry name" value="Lambda_DNA-bd_dom_sf"/>
</dbReference>
<evidence type="ECO:0000313" key="3">
    <source>
        <dbReference type="Proteomes" id="UP001614216"/>
    </source>
</evidence>
<comment type="caution">
    <text evidence="2">The sequence shown here is derived from an EMBL/GenBank/DDBJ whole genome shotgun (WGS) entry which is preliminary data.</text>
</comment>
<evidence type="ECO:0000313" key="2">
    <source>
        <dbReference type="EMBL" id="MFI7845554.1"/>
    </source>
</evidence>
<dbReference type="SMART" id="SM00530">
    <property type="entry name" value="HTH_XRE"/>
    <property type="match status" value="1"/>
</dbReference>
<keyword evidence="3" id="KW-1185">Reference proteome</keyword>
<dbReference type="CDD" id="cd00093">
    <property type="entry name" value="HTH_XRE"/>
    <property type="match status" value="1"/>
</dbReference>
<dbReference type="Proteomes" id="UP001614216">
    <property type="component" value="Unassembled WGS sequence"/>
</dbReference>
<name>A0ABW8AYU7_9FIRM</name>
<dbReference type="InterPro" id="IPR001387">
    <property type="entry name" value="Cro/C1-type_HTH"/>
</dbReference>
<reference evidence="2 3" key="1">
    <citation type="submission" date="2024-08" db="EMBL/GenBank/DDBJ databases">
        <authorList>
            <person name="Vancuren S.J."/>
            <person name="Allen-Vercoe E."/>
        </authorList>
    </citation>
    <scope>NUCLEOTIDE SEQUENCE [LARGE SCALE GENOMIC DNA]</scope>
    <source>
        <strain evidence="2 3">16-6-I_42_FAA</strain>
    </source>
</reference>
<dbReference type="Gene3D" id="1.10.260.40">
    <property type="entry name" value="lambda repressor-like DNA-binding domains"/>
    <property type="match status" value="1"/>
</dbReference>
<accession>A0ABW8AYU7</accession>